<feature type="domain" description="HPr kinase/phosphorylase C-terminal" evidence="12">
    <location>
        <begin position="135"/>
        <end position="301"/>
    </location>
</feature>
<dbReference type="InterPro" id="IPR011104">
    <property type="entry name" value="Hpr_kin/Pase_C"/>
</dbReference>
<dbReference type="STRING" id="1307763.L21SP4_00792"/>
<dbReference type="PANTHER" id="PTHR30305:SF1">
    <property type="entry name" value="HPR KINASE_PHOSPHORYLASE"/>
    <property type="match status" value="1"/>
</dbReference>
<feature type="domain" description="HPr(Ser) kinase/phosphorylase N-terminal" evidence="11">
    <location>
        <begin position="4"/>
        <end position="127"/>
    </location>
</feature>
<evidence type="ECO:0000313" key="14">
    <source>
        <dbReference type="Proteomes" id="UP000035268"/>
    </source>
</evidence>
<evidence type="ECO:0000256" key="6">
    <source>
        <dbReference type="ARBA" id="ARBA00022741"/>
    </source>
</evidence>
<keyword evidence="7 13" id="KW-0418">Kinase</keyword>
<evidence type="ECO:0000256" key="8">
    <source>
        <dbReference type="ARBA" id="ARBA00022840"/>
    </source>
</evidence>
<protein>
    <submittedName>
        <fullName evidence="13">HPr kinase/phosphorylase</fullName>
        <ecNumber evidence="13">2.7.11.-</ecNumber>
    </submittedName>
</protein>
<keyword evidence="6" id="KW-0547">Nucleotide-binding</keyword>
<dbReference type="NCBIfam" id="TIGR00679">
    <property type="entry name" value="hpr-ser"/>
    <property type="match status" value="1"/>
</dbReference>
<evidence type="ECO:0000256" key="10">
    <source>
        <dbReference type="ARBA" id="ARBA00047657"/>
    </source>
</evidence>
<evidence type="ECO:0000259" key="12">
    <source>
        <dbReference type="Pfam" id="PF07475"/>
    </source>
</evidence>
<keyword evidence="9" id="KW-0511">Multifunctional enzyme</keyword>
<keyword evidence="8" id="KW-0067">ATP-binding</keyword>
<evidence type="ECO:0000256" key="3">
    <source>
        <dbReference type="ARBA" id="ARBA00011643"/>
    </source>
</evidence>
<dbReference type="PANTHER" id="PTHR30305">
    <property type="entry name" value="PROTEIN YJDM-RELATED"/>
    <property type="match status" value="1"/>
</dbReference>
<dbReference type="GO" id="GO:0006109">
    <property type="term" value="P:regulation of carbohydrate metabolic process"/>
    <property type="evidence" value="ECO:0007669"/>
    <property type="project" value="InterPro"/>
</dbReference>
<keyword evidence="14" id="KW-1185">Reference proteome</keyword>
<evidence type="ECO:0000313" key="13">
    <source>
        <dbReference type="EMBL" id="AKJ64057.1"/>
    </source>
</evidence>
<evidence type="ECO:0000256" key="7">
    <source>
        <dbReference type="ARBA" id="ARBA00022777"/>
    </source>
</evidence>
<dbReference type="InterPro" id="IPR028979">
    <property type="entry name" value="Ser_kin/Pase_Hpr-like_N_sf"/>
</dbReference>
<accession>A0A0G3EF49</accession>
<dbReference type="KEGG" id="vbl:L21SP4_00792"/>
<evidence type="ECO:0000256" key="1">
    <source>
        <dbReference type="ARBA" id="ARBA00001120"/>
    </source>
</evidence>
<comment type="similarity">
    <text evidence="2">Belongs to the HPrK/P family.</text>
</comment>
<comment type="catalytic activity">
    <reaction evidence="1">
        <text>[HPr protein]-L-serine + ATP = [HPr protein]-O-phospho-L-serine + ADP + H(+)</text>
        <dbReference type="Rhea" id="RHEA:46600"/>
        <dbReference type="Rhea" id="RHEA-COMP:11602"/>
        <dbReference type="Rhea" id="RHEA-COMP:11603"/>
        <dbReference type="ChEBI" id="CHEBI:15378"/>
        <dbReference type="ChEBI" id="CHEBI:29999"/>
        <dbReference type="ChEBI" id="CHEBI:30616"/>
        <dbReference type="ChEBI" id="CHEBI:83421"/>
        <dbReference type="ChEBI" id="CHEBI:456216"/>
    </reaction>
</comment>
<dbReference type="Gene3D" id="3.40.1390.20">
    <property type="entry name" value="HprK N-terminal domain-like"/>
    <property type="match status" value="1"/>
</dbReference>
<sequence>MNLKVKELWEEAREPFSLELEAGGEGFDNEILERAINRPGLALTGFFQYFAFRRLQVFGLAEFTYMKSLGGPERNRRLRQFCQRRVPAIVLARNRHAPDELRALADEFRIPVMRTPMITSLFINECTVLIEDLTAPRRRVQGTMLDMMGIGVMIRGAAGIGKSETALTLIERGYSLVSDDVTELRRLASGRLVGSASELTRYHMEIRGLGIIHVPSLYGVSSIRGECPLDLVIDLVKPGSEKAGRGEENGPDEIELLEARVPRVELPVMPGRDMANIVEATALNQKLKFMGHDAAKELDEKLVTALQRRSVR</sequence>
<comment type="subunit">
    <text evidence="3">Homohexamer.</text>
</comment>
<dbReference type="InterPro" id="IPR027417">
    <property type="entry name" value="P-loop_NTPase"/>
</dbReference>
<dbReference type="RefSeq" id="WP_052881424.1">
    <property type="nucleotide sequence ID" value="NZ_CP010904.1"/>
</dbReference>
<dbReference type="InterPro" id="IPR003755">
    <property type="entry name" value="HPr(Ser)_kin/Pase"/>
</dbReference>
<dbReference type="Pfam" id="PF02603">
    <property type="entry name" value="Hpr_kinase_N"/>
    <property type="match status" value="1"/>
</dbReference>
<organism evidence="13 14">
    <name type="scientific">Kiritimatiella glycovorans</name>
    <dbReference type="NCBI Taxonomy" id="1307763"/>
    <lineage>
        <taxon>Bacteria</taxon>
        <taxon>Pseudomonadati</taxon>
        <taxon>Kiritimatiellota</taxon>
        <taxon>Kiritimatiellia</taxon>
        <taxon>Kiritimatiellales</taxon>
        <taxon>Kiritimatiellaceae</taxon>
        <taxon>Kiritimatiella</taxon>
    </lineage>
</organism>
<gene>
    <name evidence="13" type="primary">hprK</name>
    <name evidence="13" type="ORF">L21SP4_00792</name>
</gene>
<comment type="catalytic activity">
    <reaction evidence="10">
        <text>[HPr protein]-O-phospho-L-serine + phosphate + H(+) = [HPr protein]-L-serine + diphosphate</text>
        <dbReference type="Rhea" id="RHEA:46604"/>
        <dbReference type="Rhea" id="RHEA-COMP:11602"/>
        <dbReference type="Rhea" id="RHEA-COMP:11603"/>
        <dbReference type="ChEBI" id="CHEBI:15378"/>
        <dbReference type="ChEBI" id="CHEBI:29999"/>
        <dbReference type="ChEBI" id="CHEBI:33019"/>
        <dbReference type="ChEBI" id="CHEBI:43474"/>
        <dbReference type="ChEBI" id="CHEBI:83421"/>
    </reaction>
</comment>
<dbReference type="AlphaFoldDB" id="A0A0G3EF49"/>
<evidence type="ECO:0000259" key="11">
    <source>
        <dbReference type="Pfam" id="PF02603"/>
    </source>
</evidence>
<dbReference type="SUPFAM" id="SSF75138">
    <property type="entry name" value="HprK N-terminal domain-like"/>
    <property type="match status" value="1"/>
</dbReference>
<dbReference type="GO" id="GO:0000155">
    <property type="term" value="F:phosphorelay sensor kinase activity"/>
    <property type="evidence" value="ECO:0007669"/>
    <property type="project" value="InterPro"/>
</dbReference>
<reference evidence="14" key="1">
    <citation type="submission" date="2015-02" db="EMBL/GenBank/DDBJ databases">
        <title>Description and complete genome sequence of the first cultured representative of the subdivision 5 of the Verrucomicrobia phylum.</title>
        <authorList>
            <person name="Spring S."/>
            <person name="Bunk B."/>
            <person name="Sproer C."/>
            <person name="Klenk H.-P."/>
        </authorList>
    </citation>
    <scope>NUCLEOTIDE SEQUENCE [LARGE SCALE GENOMIC DNA]</scope>
    <source>
        <strain evidence="14">L21-Fru-AB</strain>
    </source>
</reference>
<dbReference type="OrthoDB" id="9778803at2"/>
<dbReference type="SUPFAM" id="SSF53795">
    <property type="entry name" value="PEP carboxykinase-like"/>
    <property type="match status" value="1"/>
</dbReference>
<dbReference type="EC" id="2.7.11.-" evidence="13"/>
<proteinExistence type="inferred from homology"/>
<dbReference type="Gene3D" id="3.40.50.300">
    <property type="entry name" value="P-loop containing nucleotide triphosphate hydrolases"/>
    <property type="match status" value="1"/>
</dbReference>
<evidence type="ECO:0000256" key="4">
    <source>
        <dbReference type="ARBA" id="ARBA00022527"/>
    </source>
</evidence>
<dbReference type="InterPro" id="IPR011126">
    <property type="entry name" value="Hpr_kin/Pase_Hpr_N"/>
</dbReference>
<keyword evidence="5 13" id="KW-0808">Transferase</keyword>
<keyword evidence="4" id="KW-0723">Serine/threonine-protein kinase</keyword>
<dbReference type="Proteomes" id="UP000035268">
    <property type="component" value="Chromosome"/>
</dbReference>
<dbReference type="GO" id="GO:0004674">
    <property type="term" value="F:protein serine/threonine kinase activity"/>
    <property type="evidence" value="ECO:0007669"/>
    <property type="project" value="UniProtKB-KW"/>
</dbReference>
<name>A0A0G3EF49_9BACT</name>
<evidence type="ECO:0000256" key="9">
    <source>
        <dbReference type="ARBA" id="ARBA00023268"/>
    </source>
</evidence>
<reference evidence="13 14" key="2">
    <citation type="journal article" date="2016" name="ISME J.">
        <title>Characterization of the first cultured representative of Verrucomicrobia subdivision 5 indicates the proposal of a novel phylum.</title>
        <authorList>
            <person name="Spring S."/>
            <person name="Bunk B."/>
            <person name="Sproer C."/>
            <person name="Schumann P."/>
            <person name="Rohde M."/>
            <person name="Tindall B.J."/>
            <person name="Klenk H.P."/>
        </authorList>
    </citation>
    <scope>NUCLEOTIDE SEQUENCE [LARGE SCALE GENOMIC DNA]</scope>
    <source>
        <strain evidence="13 14">L21-Fru-AB</strain>
    </source>
</reference>
<dbReference type="PATRIC" id="fig|1609981.3.peg.826"/>
<dbReference type="CDD" id="cd01918">
    <property type="entry name" value="HprK_C"/>
    <property type="match status" value="1"/>
</dbReference>
<dbReference type="Pfam" id="PF07475">
    <property type="entry name" value="Hpr_kinase_C"/>
    <property type="match status" value="1"/>
</dbReference>
<dbReference type="EMBL" id="CP010904">
    <property type="protein sequence ID" value="AKJ64057.1"/>
    <property type="molecule type" value="Genomic_DNA"/>
</dbReference>
<evidence type="ECO:0000256" key="5">
    <source>
        <dbReference type="ARBA" id="ARBA00022679"/>
    </source>
</evidence>
<evidence type="ECO:0000256" key="2">
    <source>
        <dbReference type="ARBA" id="ARBA00006883"/>
    </source>
</evidence>
<dbReference type="GO" id="GO:0005524">
    <property type="term" value="F:ATP binding"/>
    <property type="evidence" value="ECO:0007669"/>
    <property type="project" value="UniProtKB-KW"/>
</dbReference>